<keyword evidence="2" id="KW-1185">Reference proteome</keyword>
<dbReference type="AlphaFoldDB" id="V8QPZ9"/>
<dbReference type="Proteomes" id="UP000018733">
    <property type="component" value="Unassembled WGS sequence"/>
</dbReference>
<gene>
    <name evidence="1" type="ORF">W822_17520</name>
</gene>
<name>V8QPZ9_9BURK</name>
<comment type="caution">
    <text evidence="1">The sequence shown here is derived from an EMBL/GenBank/DDBJ whole genome shotgun (WGS) entry which is preliminary data.</text>
</comment>
<evidence type="ECO:0000313" key="1">
    <source>
        <dbReference type="EMBL" id="ETF01395.1"/>
    </source>
</evidence>
<dbReference type="STRING" id="1424334.W822_17520"/>
<proteinExistence type="predicted"/>
<sequence length="36" mass="4304">MPRTRSARLNCGPFSYAVQHEPAMRYDCFVRNFLLR</sequence>
<dbReference type="HOGENOM" id="CLU_3354107_0_0_4"/>
<evidence type="ECO:0000313" key="2">
    <source>
        <dbReference type="Proteomes" id="UP000018733"/>
    </source>
</evidence>
<dbReference type="EMBL" id="AYXT01000012">
    <property type="protein sequence ID" value="ETF01395.1"/>
    <property type="molecule type" value="Genomic_DNA"/>
</dbReference>
<reference evidence="1 2" key="1">
    <citation type="journal article" date="2014" name="Genome Announc.">
        <title>Draft Genome Sequence of Advenella kashmirensis Strain W13003, a Polycyclic Aromatic Hydrocarbon-Degrading Bacterium.</title>
        <authorList>
            <person name="Wang X."/>
            <person name="Jin D."/>
            <person name="Zhou L."/>
            <person name="Wu L."/>
            <person name="An W."/>
            <person name="Zhao L."/>
        </authorList>
    </citation>
    <scope>NUCLEOTIDE SEQUENCE [LARGE SCALE GENOMIC DNA]</scope>
    <source>
        <strain evidence="1 2">W13003</strain>
    </source>
</reference>
<protein>
    <submittedName>
        <fullName evidence="1">Uncharacterized protein</fullName>
    </submittedName>
</protein>
<accession>V8QPZ9</accession>
<organism evidence="1 2">
    <name type="scientific">Advenella kashmirensis W13003</name>
    <dbReference type="NCBI Taxonomy" id="1424334"/>
    <lineage>
        <taxon>Bacteria</taxon>
        <taxon>Pseudomonadati</taxon>
        <taxon>Pseudomonadota</taxon>
        <taxon>Betaproteobacteria</taxon>
        <taxon>Burkholderiales</taxon>
        <taxon>Alcaligenaceae</taxon>
    </lineage>
</organism>